<evidence type="ECO:0000313" key="2">
    <source>
        <dbReference type="EMBL" id="ACF14815.1"/>
    </source>
</evidence>
<dbReference type="PANTHER" id="PTHR41709">
    <property type="entry name" value="KAIB-LIKE PROTEIN 1"/>
    <property type="match status" value="1"/>
</dbReference>
<dbReference type="eggNOG" id="COG4251">
    <property type="taxonomic scope" value="Bacteria"/>
</dbReference>
<dbReference type="Pfam" id="PF07689">
    <property type="entry name" value="KaiB"/>
    <property type="match status" value="1"/>
</dbReference>
<dbReference type="Gene3D" id="3.40.30.10">
    <property type="entry name" value="Glutaredoxin"/>
    <property type="match status" value="1"/>
</dbReference>
<dbReference type="GO" id="GO:0048511">
    <property type="term" value="P:rhythmic process"/>
    <property type="evidence" value="ECO:0007669"/>
    <property type="project" value="InterPro"/>
</dbReference>
<dbReference type="CDD" id="cd02978">
    <property type="entry name" value="KaiB_like"/>
    <property type="match status" value="1"/>
</dbReference>
<dbReference type="AlphaFoldDB" id="B3QX05"/>
<gene>
    <name evidence="2" type="ordered locus">Ctha_2365</name>
</gene>
<dbReference type="STRING" id="517418.Ctha_2365"/>
<evidence type="ECO:0000313" key="3">
    <source>
        <dbReference type="Proteomes" id="UP000001208"/>
    </source>
</evidence>
<dbReference type="InterPro" id="IPR011649">
    <property type="entry name" value="KaiB_domain"/>
</dbReference>
<dbReference type="OrthoDB" id="5458519at2"/>
<protein>
    <submittedName>
        <fullName evidence="2">KaiB domain protein</fullName>
    </submittedName>
</protein>
<dbReference type="InterPro" id="IPR039022">
    <property type="entry name" value="KaiB-like"/>
</dbReference>
<proteinExistence type="predicted"/>
<sequence length="100" mass="11494">MAKFKLTLYITGHTPRSEMAIFNLRNLCENKLSGEYELEIVDVLENPEIAEKERILATPTLMKLSPPPTRRITGDLSDHEKLINGLDLHKLNNRYSEKSE</sequence>
<dbReference type="HOGENOM" id="CLU_144073_0_0_10"/>
<organism evidence="2 3">
    <name type="scientific">Chloroherpeton thalassium (strain ATCC 35110 / GB-78)</name>
    <dbReference type="NCBI Taxonomy" id="517418"/>
    <lineage>
        <taxon>Bacteria</taxon>
        <taxon>Pseudomonadati</taxon>
        <taxon>Chlorobiota</taxon>
        <taxon>Chlorobiia</taxon>
        <taxon>Chlorobiales</taxon>
        <taxon>Chloroherpetonaceae</taxon>
        <taxon>Chloroherpeton</taxon>
    </lineage>
</organism>
<dbReference type="SMART" id="SM01248">
    <property type="entry name" value="KaiB"/>
    <property type="match status" value="1"/>
</dbReference>
<feature type="domain" description="KaiB" evidence="1">
    <location>
        <begin position="7"/>
        <end position="88"/>
    </location>
</feature>
<dbReference type="PANTHER" id="PTHR41709:SF2">
    <property type="entry name" value="CIRCADIAN CLOCK PROTEIN KAIB2"/>
    <property type="match status" value="1"/>
</dbReference>
<dbReference type="InterPro" id="IPR036249">
    <property type="entry name" value="Thioredoxin-like_sf"/>
</dbReference>
<dbReference type="RefSeq" id="WP_012500897.1">
    <property type="nucleotide sequence ID" value="NC_011026.1"/>
</dbReference>
<reference evidence="2 3" key="1">
    <citation type="submission" date="2008-06" db="EMBL/GenBank/DDBJ databases">
        <title>Complete sequence of Chloroherpeton thalassium ATCC 35110.</title>
        <authorList>
            <consortium name="US DOE Joint Genome Institute"/>
            <person name="Lucas S."/>
            <person name="Copeland A."/>
            <person name="Lapidus A."/>
            <person name="Glavina del Rio T."/>
            <person name="Dalin E."/>
            <person name="Tice H."/>
            <person name="Bruce D."/>
            <person name="Goodwin L."/>
            <person name="Pitluck S."/>
            <person name="Schmutz J."/>
            <person name="Larimer F."/>
            <person name="Land M."/>
            <person name="Hauser L."/>
            <person name="Kyrpides N."/>
            <person name="Mikhailova N."/>
            <person name="Liu Z."/>
            <person name="Li T."/>
            <person name="Zhao F."/>
            <person name="Overmann J."/>
            <person name="Bryant D.A."/>
            <person name="Richardson P."/>
        </authorList>
    </citation>
    <scope>NUCLEOTIDE SEQUENCE [LARGE SCALE GENOMIC DNA]</scope>
    <source>
        <strain evidence="3">ATCC 35110 / GB-78</strain>
    </source>
</reference>
<name>B3QX05_CHLT3</name>
<dbReference type="SUPFAM" id="SSF52833">
    <property type="entry name" value="Thioredoxin-like"/>
    <property type="match status" value="1"/>
</dbReference>
<dbReference type="KEGG" id="cts:Ctha_2365"/>
<keyword evidence="3" id="KW-1185">Reference proteome</keyword>
<evidence type="ECO:0000259" key="1">
    <source>
        <dbReference type="SMART" id="SM01248"/>
    </source>
</evidence>
<dbReference type="EMBL" id="CP001100">
    <property type="protein sequence ID" value="ACF14815.1"/>
    <property type="molecule type" value="Genomic_DNA"/>
</dbReference>
<accession>B3QX05</accession>
<dbReference type="Proteomes" id="UP000001208">
    <property type="component" value="Chromosome"/>
</dbReference>